<feature type="non-terminal residue" evidence="1">
    <location>
        <position position="1"/>
    </location>
</feature>
<gene>
    <name evidence="1" type="ORF">HKBW3S25_01849</name>
</gene>
<reference evidence="1 2" key="1">
    <citation type="journal article" date="2020" name="Front. Microbiol.">
        <title>Single-cell genomics of novel Actinobacteria with the Wood-Ljungdahl pathway discovered in a serpentinizing system.</title>
        <authorList>
            <person name="Merino N."/>
            <person name="Kawai M."/>
            <person name="Boyd E.S."/>
            <person name="Colman D.R."/>
            <person name="McGlynn S.E."/>
            <person name="Nealson K.H."/>
            <person name="Kurokawa K."/>
            <person name="Hongoh Y."/>
        </authorList>
    </citation>
    <scope>NUCLEOTIDE SEQUENCE [LARGE SCALE GENOMIC DNA]</scope>
    <source>
        <strain evidence="1 2">S25</strain>
    </source>
</reference>
<protein>
    <submittedName>
        <fullName evidence="1">Uncharacterized protein</fullName>
    </submittedName>
</protein>
<evidence type="ECO:0000313" key="2">
    <source>
        <dbReference type="Proteomes" id="UP000543224"/>
    </source>
</evidence>
<dbReference type="AlphaFoldDB" id="A0A6V8P1L3"/>
<sequence>FPWTVGEEIDVLSCGKWDLLSEKLEFIP</sequence>
<name>A0A6V8P1L3_9ACTN</name>
<dbReference type="EMBL" id="BLRX01000549">
    <property type="protein sequence ID" value="GFP26357.1"/>
    <property type="molecule type" value="Genomic_DNA"/>
</dbReference>
<organism evidence="1 2">
    <name type="scientific">Candidatus Hakubella thermalkaliphila</name>
    <dbReference type="NCBI Taxonomy" id="2754717"/>
    <lineage>
        <taxon>Bacteria</taxon>
        <taxon>Bacillati</taxon>
        <taxon>Actinomycetota</taxon>
        <taxon>Actinomycetota incertae sedis</taxon>
        <taxon>Candidatus Hakubellales</taxon>
        <taxon>Candidatus Hakubellaceae</taxon>
        <taxon>Candidatus Hakubella</taxon>
    </lineage>
</organism>
<comment type="caution">
    <text evidence="1">The sequence shown here is derived from an EMBL/GenBank/DDBJ whole genome shotgun (WGS) entry which is preliminary data.</text>
</comment>
<proteinExistence type="predicted"/>
<dbReference type="Proteomes" id="UP000543224">
    <property type="component" value="Unassembled WGS sequence"/>
</dbReference>
<evidence type="ECO:0000313" key="1">
    <source>
        <dbReference type="EMBL" id="GFP26357.1"/>
    </source>
</evidence>
<accession>A0A6V8P1L3</accession>